<dbReference type="AlphaFoldDB" id="A0A9P0AA38"/>
<proteinExistence type="inferred from homology"/>
<keyword evidence="2" id="KW-0645">Protease</keyword>
<dbReference type="SMART" id="SM00720">
    <property type="entry name" value="calpain_III"/>
    <property type="match status" value="1"/>
</dbReference>
<comment type="similarity">
    <text evidence="1">Belongs to the peptidase C2 family.</text>
</comment>
<dbReference type="InterPro" id="IPR035892">
    <property type="entry name" value="C2_domain_sf"/>
</dbReference>
<dbReference type="Pfam" id="PF00648">
    <property type="entry name" value="Peptidase_C2"/>
    <property type="match status" value="2"/>
</dbReference>
<dbReference type="PROSITE" id="PS50004">
    <property type="entry name" value="C2"/>
    <property type="match status" value="1"/>
</dbReference>
<dbReference type="InterPro" id="IPR038765">
    <property type="entry name" value="Papain-like_cys_pep_sf"/>
</dbReference>
<gene>
    <name evidence="9" type="ORF">BEMITA_LOCUS7036</name>
</gene>
<dbReference type="Gene3D" id="2.60.120.380">
    <property type="match status" value="1"/>
</dbReference>
<evidence type="ECO:0000256" key="4">
    <source>
        <dbReference type="ARBA" id="ARBA00022807"/>
    </source>
</evidence>
<dbReference type="SUPFAM" id="SSF49758">
    <property type="entry name" value="Calpain large subunit, middle domain (domain III)"/>
    <property type="match status" value="1"/>
</dbReference>
<reference evidence="9" key="1">
    <citation type="submission" date="2021-12" db="EMBL/GenBank/DDBJ databases">
        <authorList>
            <person name="King R."/>
        </authorList>
    </citation>
    <scope>NUCLEOTIDE SEQUENCE</scope>
</reference>
<keyword evidence="3" id="KW-0378">Hydrolase</keyword>
<dbReference type="Pfam" id="PF00168">
    <property type="entry name" value="C2"/>
    <property type="match status" value="1"/>
</dbReference>
<dbReference type="InterPro" id="IPR001300">
    <property type="entry name" value="Peptidase_C2_calpain_cat"/>
</dbReference>
<comment type="caution">
    <text evidence="6">Lacks conserved residue(s) required for the propagation of feature annotation.</text>
</comment>
<dbReference type="SUPFAM" id="SSF54001">
    <property type="entry name" value="Cysteine proteinases"/>
    <property type="match status" value="1"/>
</dbReference>
<dbReference type="Gene3D" id="3.90.70.10">
    <property type="entry name" value="Cysteine proteinases"/>
    <property type="match status" value="1"/>
</dbReference>
<dbReference type="Gene3D" id="2.60.40.150">
    <property type="entry name" value="C2 domain"/>
    <property type="match status" value="1"/>
</dbReference>
<evidence type="ECO:0000256" key="6">
    <source>
        <dbReference type="PROSITE-ProRule" id="PRU00239"/>
    </source>
</evidence>
<dbReference type="SUPFAM" id="SSF49562">
    <property type="entry name" value="C2 domain (Calcium/lipid-binding domain, CaLB)"/>
    <property type="match status" value="1"/>
</dbReference>
<dbReference type="CDD" id="cd00044">
    <property type="entry name" value="CysPc"/>
    <property type="match status" value="1"/>
</dbReference>
<dbReference type="SMART" id="SM00230">
    <property type="entry name" value="CysPc"/>
    <property type="match status" value="1"/>
</dbReference>
<keyword evidence="4" id="KW-0788">Thiol protease</keyword>
<feature type="domain" description="Calpain catalytic" evidence="8">
    <location>
        <begin position="28"/>
        <end position="368"/>
    </location>
</feature>
<dbReference type="PANTHER" id="PTHR10183">
    <property type="entry name" value="CALPAIN"/>
    <property type="match status" value="1"/>
</dbReference>
<dbReference type="InterPro" id="IPR022684">
    <property type="entry name" value="Calpain_cysteine_protease"/>
</dbReference>
<evidence type="ECO:0000256" key="2">
    <source>
        <dbReference type="ARBA" id="ARBA00022670"/>
    </source>
</evidence>
<organism evidence="9 10">
    <name type="scientific">Bemisia tabaci</name>
    <name type="common">Sweetpotato whitefly</name>
    <name type="synonym">Aleurodes tabaci</name>
    <dbReference type="NCBI Taxonomy" id="7038"/>
    <lineage>
        <taxon>Eukaryota</taxon>
        <taxon>Metazoa</taxon>
        <taxon>Ecdysozoa</taxon>
        <taxon>Arthropoda</taxon>
        <taxon>Hexapoda</taxon>
        <taxon>Insecta</taxon>
        <taxon>Pterygota</taxon>
        <taxon>Neoptera</taxon>
        <taxon>Paraneoptera</taxon>
        <taxon>Hemiptera</taxon>
        <taxon>Sternorrhyncha</taxon>
        <taxon>Aleyrodoidea</taxon>
        <taxon>Aleyrodidae</taxon>
        <taxon>Aleyrodinae</taxon>
        <taxon>Bemisia</taxon>
    </lineage>
</organism>
<evidence type="ECO:0000256" key="1">
    <source>
        <dbReference type="ARBA" id="ARBA00007623"/>
    </source>
</evidence>
<dbReference type="Proteomes" id="UP001152759">
    <property type="component" value="Chromosome 4"/>
</dbReference>
<keyword evidence="10" id="KW-1185">Reference proteome</keyword>
<sequence>MKKKILPYNKQKFDELKRDVKQSGITAVFSDPTFPATSKSLGHVQFPSEIIWKRPGELCSAPRLFNNIEAPSRCKPGELTCDWMVSACAVLSGIKELLHKIIPDYWDQEWDPSKPDEYCGIFHFRFWQFGEWVDVVIDDALPTYDGMLISVQGESESEFWAALLEKAYAKLHGSYEALRESSLSDILVDTTAGVSQVIDLKGEEYMSNEDKRWELFETLISENNDHSIICFTIASSEEEEIGLRTDLGLKIGLAYHVTDVRKVYLGESGLRTLFKGREKVAMVRLRDASDNQWKAGSRRSSSAKGAPTEYAYSTAQLTRLRSKNASWAQVKNDEFQRIGLAVQSKNEFWIPFEDLMSQFTQLTICRLFANNLFAAPIHQWFEASARGEWTTGVKWTSADKAGGSLDPETLFRNPQYLFILKEETDIVVQLMQWSPDIPPGEALKHLIGFIIVKVEDNRTTRMHKQWSHCPTVIMHDHQRKRDINYMGHLCAGRYVIIPSTYKQGETAAYFLRLFTSHNIKLRELKTDLTTSLIKCPCIHTEPEWVTVISILKAENLSLDFSFRGKDRLNPFCVVICEGAKGTTKVIKNSQNPEWNTSFLFYRRKTDVPLKLQVLSHNILIPNQLIGEAEVPALVTRSFTPLQVKLIQKQKDLEATPKACGSLFLQVLTEDNLMAI</sequence>
<evidence type="ECO:0000259" key="8">
    <source>
        <dbReference type="PROSITE" id="PS50203"/>
    </source>
</evidence>
<feature type="domain" description="C2" evidence="7">
    <location>
        <begin position="524"/>
        <end position="654"/>
    </location>
</feature>
<dbReference type="PROSITE" id="PS50203">
    <property type="entry name" value="CALPAIN_CAT"/>
    <property type="match status" value="1"/>
</dbReference>
<dbReference type="SMART" id="SM00239">
    <property type="entry name" value="C2"/>
    <property type="match status" value="1"/>
</dbReference>
<dbReference type="GO" id="GO:0005737">
    <property type="term" value="C:cytoplasm"/>
    <property type="evidence" value="ECO:0007669"/>
    <property type="project" value="TreeGrafter"/>
</dbReference>
<evidence type="ECO:0000256" key="3">
    <source>
        <dbReference type="ARBA" id="ARBA00022801"/>
    </source>
</evidence>
<protein>
    <recommendedName>
        <fullName evidence="11">Calpain-5</fullName>
    </recommendedName>
</protein>
<dbReference type="InterPro" id="IPR036213">
    <property type="entry name" value="Calpain_III_sf"/>
</dbReference>
<dbReference type="GO" id="GO:0006508">
    <property type="term" value="P:proteolysis"/>
    <property type="evidence" value="ECO:0007669"/>
    <property type="project" value="UniProtKB-KW"/>
</dbReference>
<evidence type="ECO:0000259" key="7">
    <source>
        <dbReference type="PROSITE" id="PS50004"/>
    </source>
</evidence>
<dbReference type="PRINTS" id="PR00704">
    <property type="entry name" value="CALPAIN"/>
</dbReference>
<dbReference type="PANTHER" id="PTHR10183:SF379">
    <property type="entry name" value="CALPAIN-5"/>
    <property type="match status" value="1"/>
</dbReference>
<evidence type="ECO:0008006" key="11">
    <source>
        <dbReference type="Google" id="ProtNLM"/>
    </source>
</evidence>
<name>A0A9P0AA38_BEMTA</name>
<evidence type="ECO:0000313" key="9">
    <source>
        <dbReference type="EMBL" id="CAH0388094.1"/>
    </source>
</evidence>
<dbReference type="InterPro" id="IPR022683">
    <property type="entry name" value="Calpain_III"/>
</dbReference>
<feature type="active site" evidence="5">
    <location>
        <position position="291"/>
    </location>
</feature>
<dbReference type="InterPro" id="IPR022682">
    <property type="entry name" value="Calpain_domain_III"/>
</dbReference>
<evidence type="ECO:0000313" key="10">
    <source>
        <dbReference type="Proteomes" id="UP001152759"/>
    </source>
</evidence>
<dbReference type="GO" id="GO:0004198">
    <property type="term" value="F:calcium-dependent cysteine-type endopeptidase activity"/>
    <property type="evidence" value="ECO:0007669"/>
    <property type="project" value="InterPro"/>
</dbReference>
<dbReference type="Pfam" id="PF01067">
    <property type="entry name" value="Calpain_III"/>
    <property type="match status" value="1"/>
</dbReference>
<evidence type="ECO:0000256" key="5">
    <source>
        <dbReference type="PIRSR" id="PIRSR622684-1"/>
    </source>
</evidence>
<accession>A0A9P0AA38</accession>
<dbReference type="EMBL" id="OU963865">
    <property type="protein sequence ID" value="CAH0388094.1"/>
    <property type="molecule type" value="Genomic_DNA"/>
</dbReference>
<dbReference type="InterPro" id="IPR000008">
    <property type="entry name" value="C2_dom"/>
</dbReference>